<feature type="compositionally biased region" description="Low complexity" evidence="1">
    <location>
        <begin position="356"/>
        <end position="366"/>
    </location>
</feature>
<dbReference type="RefSeq" id="WP_310305913.1">
    <property type="nucleotide sequence ID" value="NZ_BAAAXB010000001.1"/>
</dbReference>
<dbReference type="InterPro" id="IPR037069">
    <property type="entry name" value="AcylCoA_DH/ox_N_sf"/>
</dbReference>
<evidence type="ECO:0000313" key="4">
    <source>
        <dbReference type="Proteomes" id="UP001268819"/>
    </source>
</evidence>
<dbReference type="InterPro" id="IPR046373">
    <property type="entry name" value="Acyl-CoA_Oxase/DH_mid-dom_sf"/>
</dbReference>
<dbReference type="Pfam" id="PF02771">
    <property type="entry name" value="Acyl-CoA_dh_N"/>
    <property type="match status" value="1"/>
</dbReference>
<dbReference type="PANTHER" id="PTHR43884">
    <property type="entry name" value="ACYL-COA DEHYDROGENASE"/>
    <property type="match status" value="1"/>
</dbReference>
<dbReference type="EMBL" id="JAVDSG010000001">
    <property type="protein sequence ID" value="MDR6593312.1"/>
    <property type="molecule type" value="Genomic_DNA"/>
</dbReference>
<sequence>MHELVRRAAGIVPVLRAHADWGDRHRRLHEESLEAMADAGVLRMRVAAEHGGAEADLATVVRVIAELARGDGSAAWTAAVWTVSAWVAGRFPEAVRQEVFAKPDVRITGILSTTATATPVPGGVLVNGRWAFTTGAQHSDWTVVAAVRTTGRPVVLAVPTADLTVLDDWHTPGLRATGSATTVADGVFVPPERVLDLAPLLDGDHTAPGPMFRAPYAAAACATVGAPAAGLARGAVQAHPDAPRAREAAVLADEAEFHVHRAADAVDRTSSTTRPWTPEDRTRVRRDLGEACLRAKDAADVLGTGDEVLHRVRRDVHALNLHAVLHPHASLERYGEVLQNGACPPPPRGGGRRSGGADAVRGSATP</sequence>
<dbReference type="InterPro" id="IPR013786">
    <property type="entry name" value="AcylCoA_DH/ox_N"/>
</dbReference>
<name>A0ABU1PRN7_9PSEU</name>
<evidence type="ECO:0000313" key="3">
    <source>
        <dbReference type="EMBL" id="MDR6593312.1"/>
    </source>
</evidence>
<feature type="region of interest" description="Disordered" evidence="1">
    <location>
        <begin position="338"/>
        <end position="366"/>
    </location>
</feature>
<evidence type="ECO:0000259" key="2">
    <source>
        <dbReference type="Pfam" id="PF02771"/>
    </source>
</evidence>
<dbReference type="SUPFAM" id="SSF56645">
    <property type="entry name" value="Acyl-CoA dehydrogenase NM domain-like"/>
    <property type="match status" value="1"/>
</dbReference>
<dbReference type="Proteomes" id="UP001268819">
    <property type="component" value="Unassembled WGS sequence"/>
</dbReference>
<feature type="domain" description="Acyl-CoA dehydrogenase/oxidase N-terminal" evidence="2">
    <location>
        <begin position="18"/>
        <end position="80"/>
    </location>
</feature>
<protein>
    <submittedName>
        <fullName evidence="3">Alkylation response protein AidB-like acyl-CoA dehydrogenase</fullName>
    </submittedName>
</protein>
<dbReference type="InterPro" id="IPR009100">
    <property type="entry name" value="AcylCoA_DH/oxidase_NM_dom_sf"/>
</dbReference>
<reference evidence="3 4" key="1">
    <citation type="submission" date="2023-07" db="EMBL/GenBank/DDBJ databases">
        <title>Sequencing the genomes of 1000 actinobacteria strains.</title>
        <authorList>
            <person name="Klenk H.-P."/>
        </authorList>
    </citation>
    <scope>NUCLEOTIDE SEQUENCE [LARGE SCALE GENOMIC DNA]</scope>
    <source>
        <strain evidence="3 4">DSM 43749</strain>
    </source>
</reference>
<organism evidence="3 4">
    <name type="scientific">Saccharothrix longispora</name>
    <dbReference type="NCBI Taxonomy" id="33920"/>
    <lineage>
        <taxon>Bacteria</taxon>
        <taxon>Bacillati</taxon>
        <taxon>Actinomycetota</taxon>
        <taxon>Actinomycetes</taxon>
        <taxon>Pseudonocardiales</taxon>
        <taxon>Pseudonocardiaceae</taxon>
        <taxon>Saccharothrix</taxon>
    </lineage>
</organism>
<evidence type="ECO:0000256" key="1">
    <source>
        <dbReference type="SAM" id="MobiDB-lite"/>
    </source>
</evidence>
<dbReference type="Gene3D" id="2.40.110.10">
    <property type="entry name" value="Butyryl-CoA Dehydrogenase, subunit A, domain 2"/>
    <property type="match status" value="1"/>
</dbReference>
<accession>A0ABU1PRN7</accession>
<dbReference type="PANTHER" id="PTHR43884:SF12">
    <property type="entry name" value="ISOVALERYL-COA DEHYDROGENASE, MITOCHONDRIAL-RELATED"/>
    <property type="match status" value="1"/>
</dbReference>
<dbReference type="PIRSF" id="PIRSF016578">
    <property type="entry name" value="HsaA"/>
    <property type="match status" value="1"/>
</dbReference>
<gene>
    <name evidence="3" type="ORF">J2S66_001696</name>
</gene>
<proteinExistence type="predicted"/>
<comment type="caution">
    <text evidence="3">The sequence shown here is derived from an EMBL/GenBank/DDBJ whole genome shotgun (WGS) entry which is preliminary data.</text>
</comment>
<keyword evidence="4" id="KW-1185">Reference proteome</keyword>
<dbReference type="Gene3D" id="1.20.140.10">
    <property type="entry name" value="Butyryl-CoA Dehydrogenase, subunit A, domain 3"/>
    <property type="match status" value="1"/>
</dbReference>
<dbReference type="Gene3D" id="1.10.540.10">
    <property type="entry name" value="Acyl-CoA dehydrogenase/oxidase, N-terminal domain"/>
    <property type="match status" value="1"/>
</dbReference>